<dbReference type="Gene3D" id="3.40.50.1220">
    <property type="entry name" value="TPP-binding domain"/>
    <property type="match status" value="1"/>
</dbReference>
<dbReference type="SUPFAM" id="SSF52467">
    <property type="entry name" value="DHS-like NAD/FAD-binding domain"/>
    <property type="match status" value="1"/>
</dbReference>
<dbReference type="RefSeq" id="WP_344910278.1">
    <property type="nucleotide sequence ID" value="NZ_BAABDL010000034.1"/>
</dbReference>
<dbReference type="InterPro" id="IPR045229">
    <property type="entry name" value="TPP_enz"/>
</dbReference>
<dbReference type="Pfam" id="PF02776">
    <property type="entry name" value="TPP_enzyme_N"/>
    <property type="match status" value="1"/>
</dbReference>
<feature type="domain" description="Thiamine pyrophosphate enzyme N-terminal TPP-binding" evidence="3">
    <location>
        <begin position="3"/>
        <end position="117"/>
    </location>
</feature>
<gene>
    <name evidence="4" type="ORF">GCM10022410_06470</name>
</gene>
<keyword evidence="5" id="KW-1185">Reference proteome</keyword>
<organism evidence="4 5">
    <name type="scientific">Amphibacillus indicireducens</name>
    <dbReference type="NCBI Taxonomy" id="1076330"/>
    <lineage>
        <taxon>Bacteria</taxon>
        <taxon>Bacillati</taxon>
        <taxon>Bacillota</taxon>
        <taxon>Bacilli</taxon>
        <taxon>Bacillales</taxon>
        <taxon>Bacillaceae</taxon>
        <taxon>Amphibacillus</taxon>
    </lineage>
</organism>
<dbReference type="CDD" id="cd07035">
    <property type="entry name" value="TPP_PYR_POX_like"/>
    <property type="match status" value="1"/>
</dbReference>
<evidence type="ECO:0008006" key="6">
    <source>
        <dbReference type="Google" id="ProtNLM"/>
    </source>
</evidence>
<dbReference type="Gene3D" id="3.40.50.970">
    <property type="match status" value="1"/>
</dbReference>
<comment type="caution">
    <text evidence="4">The sequence shown here is derived from an EMBL/GenBank/DDBJ whole genome shotgun (WGS) entry which is preliminary data.</text>
</comment>
<dbReference type="Proteomes" id="UP001501734">
    <property type="component" value="Unassembled WGS sequence"/>
</dbReference>
<accession>A0ABP7V9F5</accession>
<dbReference type="PANTHER" id="PTHR18968:SF129">
    <property type="entry name" value="ACETOLACTATE SYNTHASE"/>
    <property type="match status" value="1"/>
</dbReference>
<evidence type="ECO:0000313" key="5">
    <source>
        <dbReference type="Proteomes" id="UP001501734"/>
    </source>
</evidence>
<dbReference type="EMBL" id="BAABDL010000034">
    <property type="protein sequence ID" value="GAA4062356.1"/>
    <property type="molecule type" value="Genomic_DNA"/>
</dbReference>
<dbReference type="PANTHER" id="PTHR18968">
    <property type="entry name" value="THIAMINE PYROPHOSPHATE ENZYMES"/>
    <property type="match status" value="1"/>
</dbReference>
<evidence type="ECO:0000259" key="2">
    <source>
        <dbReference type="Pfam" id="PF00205"/>
    </source>
</evidence>
<dbReference type="SUPFAM" id="SSF52518">
    <property type="entry name" value="Thiamin diphosphate-binding fold (THDP-binding)"/>
    <property type="match status" value="1"/>
</dbReference>
<evidence type="ECO:0000259" key="3">
    <source>
        <dbReference type="Pfam" id="PF02776"/>
    </source>
</evidence>
<dbReference type="InterPro" id="IPR012000">
    <property type="entry name" value="Thiamin_PyroP_enz_cen_dom"/>
</dbReference>
<dbReference type="InterPro" id="IPR029035">
    <property type="entry name" value="DHS-like_NAD/FAD-binding_dom"/>
</dbReference>
<reference evidence="5" key="1">
    <citation type="journal article" date="2019" name="Int. J. Syst. Evol. Microbiol.">
        <title>The Global Catalogue of Microorganisms (GCM) 10K type strain sequencing project: providing services to taxonomists for standard genome sequencing and annotation.</title>
        <authorList>
            <consortium name="The Broad Institute Genomics Platform"/>
            <consortium name="The Broad Institute Genome Sequencing Center for Infectious Disease"/>
            <person name="Wu L."/>
            <person name="Ma J."/>
        </authorList>
    </citation>
    <scope>NUCLEOTIDE SEQUENCE [LARGE SCALE GENOMIC DNA]</scope>
    <source>
        <strain evidence="5">JCM 17250</strain>
    </source>
</reference>
<feature type="domain" description="Thiamine pyrophosphate enzyme central" evidence="2">
    <location>
        <begin position="190"/>
        <end position="321"/>
    </location>
</feature>
<evidence type="ECO:0000313" key="4">
    <source>
        <dbReference type="EMBL" id="GAA4062356.1"/>
    </source>
</evidence>
<proteinExistence type="inferred from homology"/>
<dbReference type="InterPro" id="IPR029061">
    <property type="entry name" value="THDP-binding"/>
</dbReference>
<evidence type="ECO:0000256" key="1">
    <source>
        <dbReference type="ARBA" id="ARBA00007812"/>
    </source>
</evidence>
<comment type="similarity">
    <text evidence="1">Belongs to the TPP enzyme family.</text>
</comment>
<sequence>MTTVAQHIVNILEEHEVKYVFGLPGEENITLVNQLEKSKKIKFILVQDERSGAFMASTMGWLSGQPGVVIATLGPGALNMALSIADAQTHSFPLITIAAQGDLEARVRETTQVVDLKSVFTPITKWSEDLVVLESTSEMINKAYNIAMTERKGATFVTIPASLEQEKHVETSQMIIHARNPQITPTEEAIREATELLKKAKKPIILAGLGVSRENTSHELTKFAEKHNIPVATSFMAKGTIPDTSKLSLGVVGFFVDDYINEYLENVDTILAISYDFAEFDPSEINPKSDKSIINMHTFAQETHENFSMETKLIGNYQKALLNYLTL</sequence>
<protein>
    <recommendedName>
        <fullName evidence="6">Acetolactate synthase</fullName>
    </recommendedName>
</protein>
<name>A0ABP7V9F5_9BACI</name>
<dbReference type="Pfam" id="PF00205">
    <property type="entry name" value="TPP_enzyme_M"/>
    <property type="match status" value="1"/>
</dbReference>
<dbReference type="InterPro" id="IPR012001">
    <property type="entry name" value="Thiamin_PyroP_enz_TPP-bd_dom"/>
</dbReference>